<sequence>MRQLSPAAARSDPERAAPDEFGEDVLVEMANLDEEDTHVPGTIFISTRLGSHGPRVKWYPGTPGRAEPCLVMSIGPDPKVRDDFLPSHISRPAIPLVSA</sequence>
<dbReference type="RefSeq" id="WP_171220507.1">
    <property type="nucleotide sequence ID" value="NZ_JABEPP010000007.1"/>
</dbReference>
<evidence type="ECO:0000313" key="3">
    <source>
        <dbReference type="Proteomes" id="UP000564885"/>
    </source>
</evidence>
<proteinExistence type="predicted"/>
<dbReference type="EMBL" id="JABEPP010000007">
    <property type="protein sequence ID" value="NNM74999.1"/>
    <property type="molecule type" value="Genomic_DNA"/>
</dbReference>
<evidence type="ECO:0000256" key="1">
    <source>
        <dbReference type="SAM" id="MobiDB-lite"/>
    </source>
</evidence>
<keyword evidence="3" id="KW-1185">Reference proteome</keyword>
<gene>
    <name evidence="2" type="ORF">HJG44_21790</name>
</gene>
<dbReference type="Proteomes" id="UP000564885">
    <property type="component" value="Unassembled WGS sequence"/>
</dbReference>
<evidence type="ECO:0000313" key="2">
    <source>
        <dbReference type="EMBL" id="NNM74999.1"/>
    </source>
</evidence>
<feature type="region of interest" description="Disordered" evidence="1">
    <location>
        <begin position="1"/>
        <end position="20"/>
    </location>
</feature>
<dbReference type="AlphaFoldDB" id="A0A849IEX1"/>
<accession>A0A849IEX1</accession>
<organism evidence="2 3">
    <name type="scientific">Enterovirga aerilata</name>
    <dbReference type="NCBI Taxonomy" id="2730920"/>
    <lineage>
        <taxon>Bacteria</taxon>
        <taxon>Pseudomonadati</taxon>
        <taxon>Pseudomonadota</taxon>
        <taxon>Alphaproteobacteria</taxon>
        <taxon>Hyphomicrobiales</taxon>
        <taxon>Methylobacteriaceae</taxon>
        <taxon>Enterovirga</taxon>
    </lineage>
</organism>
<reference evidence="2 3" key="1">
    <citation type="submission" date="2020-04" db="EMBL/GenBank/DDBJ databases">
        <title>Enterovirga sp. isolate from soil.</title>
        <authorList>
            <person name="Chea S."/>
            <person name="Kim D.-U."/>
        </authorList>
    </citation>
    <scope>NUCLEOTIDE SEQUENCE [LARGE SCALE GENOMIC DNA]</scope>
    <source>
        <strain evidence="2 3">DB1703</strain>
    </source>
</reference>
<protein>
    <submittedName>
        <fullName evidence="2">Uncharacterized protein</fullName>
    </submittedName>
</protein>
<comment type="caution">
    <text evidence="2">The sequence shown here is derived from an EMBL/GenBank/DDBJ whole genome shotgun (WGS) entry which is preliminary data.</text>
</comment>
<name>A0A849IEX1_9HYPH</name>